<dbReference type="EMBL" id="JBHSLI010000003">
    <property type="protein sequence ID" value="MFC5293111.1"/>
    <property type="molecule type" value="Genomic_DNA"/>
</dbReference>
<reference evidence="4" key="1">
    <citation type="journal article" date="2019" name="Int. J. Syst. Evol. Microbiol.">
        <title>The Global Catalogue of Microorganisms (GCM) 10K type strain sequencing project: providing services to taxonomists for standard genome sequencing and annotation.</title>
        <authorList>
            <consortium name="The Broad Institute Genomics Platform"/>
            <consortium name="The Broad Institute Genome Sequencing Center for Infectious Disease"/>
            <person name="Wu L."/>
            <person name="Ma J."/>
        </authorList>
    </citation>
    <scope>NUCLEOTIDE SEQUENCE [LARGE SCALE GENOMIC DNA]</scope>
    <source>
        <strain evidence="4">CGMCC 1.15643</strain>
    </source>
</reference>
<evidence type="ECO:0000313" key="3">
    <source>
        <dbReference type="EMBL" id="MFC5293111.1"/>
    </source>
</evidence>
<dbReference type="NCBIfam" id="NF033377">
    <property type="entry name" value="OMA_tautomer"/>
    <property type="match status" value="1"/>
</dbReference>
<evidence type="ECO:0000313" key="4">
    <source>
        <dbReference type="Proteomes" id="UP001595976"/>
    </source>
</evidence>
<keyword evidence="2 3" id="KW-0413">Isomerase</keyword>
<dbReference type="RefSeq" id="WP_158471785.1">
    <property type="nucleotide sequence ID" value="NZ_JAOAOS010000006.1"/>
</dbReference>
<evidence type="ECO:0000256" key="2">
    <source>
        <dbReference type="ARBA" id="ARBA00023235"/>
    </source>
</evidence>
<organism evidence="3 4">
    <name type="scientific">Bosea minatitlanensis</name>
    <dbReference type="NCBI Taxonomy" id="128782"/>
    <lineage>
        <taxon>Bacteria</taxon>
        <taxon>Pseudomonadati</taxon>
        <taxon>Pseudomonadota</taxon>
        <taxon>Alphaproteobacteria</taxon>
        <taxon>Hyphomicrobiales</taxon>
        <taxon>Boseaceae</taxon>
        <taxon>Bosea</taxon>
    </lineage>
</organism>
<dbReference type="Pfam" id="PF04303">
    <property type="entry name" value="PrpF"/>
    <property type="match status" value="1"/>
</dbReference>
<name>A0ABW0F2B6_9HYPH</name>
<gene>
    <name evidence="3" type="ORF">ACFPK2_08915</name>
</gene>
<comment type="caution">
    <text evidence="3">The sequence shown here is derived from an EMBL/GenBank/DDBJ whole genome shotgun (WGS) entry which is preliminary data.</text>
</comment>
<sequence>MGQIAIPCMLIRGGTSKGAYFLRDDLPAETASRDALLLALMGSPDKRQVDGLGGAHPLTSKVAIVSRSSEPGCDIDFLFAQVGIETASVDTTPNCGNILAGIGPFALARGLAKADGARTTLLVRTLNTGTVAALTMDTPEGEASAEGSARIDGVPGTSAPIDIAFLDAAGSVCGALLPTGNTVDLVDGVPCTLIDNGMPVIVMRAADVGRTGYEPREALDKDMELKARIERIRLAAGPLMNLGDVAQKVVPKIALVAPPRAGGAICTRSFIPHECHASIGVFAAVTVATAAALPGSPAASVAAMPQGRERSLPVEHPTGEFTVTLTLGGTAERPVVERAGLLRTARILMEGRAFVPARVMAAQAGGARHAAE</sequence>
<proteinExistence type="inferred from homology"/>
<dbReference type="EC" id="5.3.2.8" evidence="3"/>
<dbReference type="InterPro" id="IPR007400">
    <property type="entry name" value="PrpF-like"/>
</dbReference>
<comment type="similarity">
    <text evidence="1">Belongs to the PrpF family.</text>
</comment>
<dbReference type="Gene3D" id="3.10.310.10">
    <property type="entry name" value="Diaminopimelate Epimerase, Chain A, domain 1"/>
    <property type="match status" value="2"/>
</dbReference>
<dbReference type="SUPFAM" id="SSF54506">
    <property type="entry name" value="Diaminopimelate epimerase-like"/>
    <property type="match status" value="2"/>
</dbReference>
<accession>A0ABW0F2B6</accession>
<dbReference type="Proteomes" id="UP001595976">
    <property type="component" value="Unassembled WGS sequence"/>
</dbReference>
<dbReference type="PANTHER" id="PTHR43709">
    <property type="entry name" value="ACONITATE ISOMERASE-RELATED"/>
    <property type="match status" value="1"/>
</dbReference>
<dbReference type="InterPro" id="IPR047687">
    <property type="entry name" value="OMA_tautomer-like"/>
</dbReference>
<dbReference type="GO" id="GO:0016853">
    <property type="term" value="F:isomerase activity"/>
    <property type="evidence" value="ECO:0007669"/>
    <property type="project" value="UniProtKB-KW"/>
</dbReference>
<dbReference type="PANTHER" id="PTHR43709:SF3">
    <property type="entry name" value="ISOMERASE YBHH-RELATED"/>
    <property type="match status" value="1"/>
</dbReference>
<protein>
    <submittedName>
        <fullName evidence="3">4-oxalomesaconate tautomerase</fullName>
        <ecNumber evidence="3">5.3.2.8</ecNumber>
    </submittedName>
</protein>
<evidence type="ECO:0000256" key="1">
    <source>
        <dbReference type="ARBA" id="ARBA00007673"/>
    </source>
</evidence>
<keyword evidence="4" id="KW-1185">Reference proteome</keyword>